<dbReference type="Gene3D" id="3.90.245.10">
    <property type="entry name" value="Ribonucleoside hydrolase-like"/>
    <property type="match status" value="1"/>
</dbReference>
<reference evidence="4 5" key="1">
    <citation type="submission" date="2023-07" db="EMBL/GenBank/DDBJ databases">
        <title>Genomic Encyclopedia of Type Strains, Phase IV (KMG-IV): sequencing the most valuable type-strain genomes for metagenomic binning, comparative biology and taxonomic classification.</title>
        <authorList>
            <person name="Goeker M."/>
        </authorList>
    </citation>
    <scope>NUCLEOTIDE SEQUENCE [LARGE SCALE GENOMIC DNA]</scope>
    <source>
        <strain evidence="4 5">B1-1</strain>
    </source>
</reference>
<evidence type="ECO:0000313" key="5">
    <source>
        <dbReference type="Proteomes" id="UP001223743"/>
    </source>
</evidence>
<dbReference type="PANTHER" id="PTHR12304:SF4">
    <property type="entry name" value="URIDINE NUCLEOSIDASE"/>
    <property type="match status" value="1"/>
</dbReference>
<dbReference type="Pfam" id="PF01156">
    <property type="entry name" value="IU_nuc_hydro"/>
    <property type="match status" value="1"/>
</dbReference>
<keyword evidence="2 4" id="KW-0326">Glycosidase</keyword>
<dbReference type="InterPro" id="IPR023186">
    <property type="entry name" value="IUNH"/>
</dbReference>
<evidence type="ECO:0000259" key="3">
    <source>
        <dbReference type="Pfam" id="PF01156"/>
    </source>
</evidence>
<dbReference type="CDD" id="cd02650">
    <property type="entry name" value="nuc_hydro_CaPnhB"/>
    <property type="match status" value="1"/>
</dbReference>
<organism evidence="4 5">
    <name type="scientific">Kaistia geumhonensis</name>
    <dbReference type="NCBI Taxonomy" id="410839"/>
    <lineage>
        <taxon>Bacteria</taxon>
        <taxon>Pseudomonadati</taxon>
        <taxon>Pseudomonadota</taxon>
        <taxon>Alphaproteobacteria</taxon>
        <taxon>Hyphomicrobiales</taxon>
        <taxon>Kaistiaceae</taxon>
        <taxon>Kaistia</taxon>
    </lineage>
</organism>
<dbReference type="RefSeq" id="WP_266280388.1">
    <property type="nucleotide sequence ID" value="NZ_JAPKNF010000001.1"/>
</dbReference>
<evidence type="ECO:0000256" key="1">
    <source>
        <dbReference type="ARBA" id="ARBA00022801"/>
    </source>
</evidence>
<dbReference type="EMBL" id="JAUSWJ010000001">
    <property type="protein sequence ID" value="MDQ0515848.1"/>
    <property type="molecule type" value="Genomic_DNA"/>
</dbReference>
<feature type="domain" description="Inosine/uridine-preferring nucleoside hydrolase" evidence="3">
    <location>
        <begin position="7"/>
        <end position="307"/>
    </location>
</feature>
<keyword evidence="5" id="KW-1185">Reference proteome</keyword>
<dbReference type="InterPro" id="IPR036452">
    <property type="entry name" value="Ribo_hydro-like"/>
</dbReference>
<dbReference type="Proteomes" id="UP001223743">
    <property type="component" value="Unassembled WGS sequence"/>
</dbReference>
<evidence type="ECO:0000256" key="2">
    <source>
        <dbReference type="ARBA" id="ARBA00023295"/>
    </source>
</evidence>
<keyword evidence="1 4" id="KW-0378">Hydrolase</keyword>
<evidence type="ECO:0000313" key="4">
    <source>
        <dbReference type="EMBL" id="MDQ0515848.1"/>
    </source>
</evidence>
<gene>
    <name evidence="4" type="ORF">QO015_001461</name>
</gene>
<dbReference type="GO" id="GO:0008477">
    <property type="term" value="F:purine nucleosidase activity"/>
    <property type="evidence" value="ECO:0007669"/>
    <property type="project" value="UniProtKB-EC"/>
</dbReference>
<dbReference type="EC" id="3.2.2.1" evidence="4"/>
<dbReference type="SUPFAM" id="SSF53590">
    <property type="entry name" value="Nucleoside hydrolase"/>
    <property type="match status" value="1"/>
</dbReference>
<comment type="caution">
    <text evidence="4">The sequence shown here is derived from an EMBL/GenBank/DDBJ whole genome shotgun (WGS) entry which is preliminary data.</text>
</comment>
<sequence>MTERCRIILDVDTGIDDAMAIFYAVRRPGIRLEALTTTFGNTDTSIATENTLKILELLGRPEIPVARGVARSLINPYKRMADHVHGSNGLGDVELPAPSFKAVDEHAIDLMIRVVKENPGEITLVPVGPITNVALALTKAPEIAKLARGIVIMGSTIFHPGIHGPIPPMVDANFANDPEAAHIVLQSGANVTLVGMDVTMTTLLSTDMMEEISREGDHAAQTLMKITAFYVDSYKTMYPGITGCGLHDPLAVAIAEDPSLATMERMYVDVELHGELTRGQTIADRRRTAHHRRNADVCMAIDRPRFEADFMALMKQRAA</sequence>
<dbReference type="PANTHER" id="PTHR12304">
    <property type="entry name" value="INOSINE-URIDINE PREFERRING NUCLEOSIDE HYDROLASE"/>
    <property type="match status" value="1"/>
</dbReference>
<accession>A0ABU0M4V0</accession>
<dbReference type="InterPro" id="IPR001910">
    <property type="entry name" value="Inosine/uridine_hydrolase_dom"/>
</dbReference>
<proteinExistence type="predicted"/>
<protein>
    <submittedName>
        <fullName evidence="4">Purine nucleosidase</fullName>
        <ecNumber evidence="4">3.2.2.1</ecNumber>
    </submittedName>
</protein>
<name>A0ABU0M4V0_9HYPH</name>